<proteinExistence type="predicted"/>
<gene>
    <name evidence="1" type="ORF">GKIL_2652</name>
</gene>
<evidence type="ECO:0000313" key="1">
    <source>
        <dbReference type="EMBL" id="AGY58898.1"/>
    </source>
</evidence>
<dbReference type="EMBL" id="CP003587">
    <property type="protein sequence ID" value="AGY58898.1"/>
    <property type="molecule type" value="Genomic_DNA"/>
</dbReference>
<reference evidence="1 2" key="1">
    <citation type="journal article" date="2013" name="PLoS ONE">
        <title>Cultivation and Complete Genome Sequencing of Gloeobacter kilaueensis sp. nov., from a Lava Cave in Kilauea Caldera, Hawai'i.</title>
        <authorList>
            <person name="Saw J.H."/>
            <person name="Schatz M."/>
            <person name="Brown M.V."/>
            <person name="Kunkel D.D."/>
            <person name="Foster J.S."/>
            <person name="Shick H."/>
            <person name="Christensen S."/>
            <person name="Hou S."/>
            <person name="Wan X."/>
            <person name="Donachie S.P."/>
        </authorList>
    </citation>
    <scope>NUCLEOTIDE SEQUENCE [LARGE SCALE GENOMIC DNA]</scope>
    <source>
        <strain evidence="2">JS</strain>
    </source>
</reference>
<evidence type="ECO:0008006" key="3">
    <source>
        <dbReference type="Google" id="ProtNLM"/>
    </source>
</evidence>
<dbReference type="AlphaFoldDB" id="U5QJ63"/>
<evidence type="ECO:0000313" key="2">
    <source>
        <dbReference type="Proteomes" id="UP000017396"/>
    </source>
</evidence>
<dbReference type="Proteomes" id="UP000017396">
    <property type="component" value="Chromosome"/>
</dbReference>
<dbReference type="PATRIC" id="fig|1183438.3.peg.2610"/>
<dbReference type="HOGENOM" id="CLU_108537_0_0_3"/>
<sequence>MITFSPGQFRKLRSETFLRSSGIPVNPVLPVLPDERTVRLQPASAVAERSLVLFGVAARAEGLEQEAAIRFLEERRLWGAATREEQIFLLDPEPAEQDVLQFIWRYESLWVLLWALGYVEELALPRAICDIAAIVGLITSVSVDPFVDFALLRPLSDILDQADLTYRYHWAALDARLRGYEPPAGLDTSIVYERHYTFNWLTRRHDQEWDDISTEL</sequence>
<protein>
    <recommendedName>
        <fullName evidence="3">DUF4272 domain-containing protein</fullName>
    </recommendedName>
</protein>
<dbReference type="STRING" id="1183438.GKIL_2652"/>
<dbReference type="Pfam" id="PF14094">
    <property type="entry name" value="DUF4272"/>
    <property type="match status" value="1"/>
</dbReference>
<keyword evidence="2" id="KW-1185">Reference proteome</keyword>
<dbReference type="RefSeq" id="WP_023174100.1">
    <property type="nucleotide sequence ID" value="NC_022600.1"/>
</dbReference>
<name>U5QJ63_GLOK1</name>
<dbReference type="KEGG" id="glj:GKIL_2652"/>
<dbReference type="eggNOG" id="ENOG502ZC6N">
    <property type="taxonomic scope" value="Bacteria"/>
</dbReference>
<accession>U5QJ63</accession>
<dbReference type="OrthoDB" id="4399984at2"/>
<organism evidence="1 2">
    <name type="scientific">Gloeobacter kilaueensis (strain ATCC BAA-2537 / CCAP 1431/1 / ULC 316 / JS1)</name>
    <dbReference type="NCBI Taxonomy" id="1183438"/>
    <lineage>
        <taxon>Bacteria</taxon>
        <taxon>Bacillati</taxon>
        <taxon>Cyanobacteriota</taxon>
        <taxon>Cyanophyceae</taxon>
        <taxon>Gloeobacterales</taxon>
        <taxon>Gloeobacteraceae</taxon>
        <taxon>Gloeobacter</taxon>
    </lineage>
</organism>
<dbReference type="InterPro" id="IPR025368">
    <property type="entry name" value="DUF4272"/>
</dbReference>